<evidence type="ECO:0000313" key="2">
    <source>
        <dbReference type="Proteomes" id="UP001165289"/>
    </source>
</evidence>
<dbReference type="Proteomes" id="UP001165289">
    <property type="component" value="Unassembled WGS sequence"/>
</dbReference>
<dbReference type="EMBL" id="JAKMXF010000332">
    <property type="protein sequence ID" value="KAI6648283.1"/>
    <property type="molecule type" value="Genomic_DNA"/>
</dbReference>
<keyword evidence="2" id="KW-1185">Reference proteome</keyword>
<protein>
    <submittedName>
        <fullName evidence="1">Uncharacterized protein</fullName>
    </submittedName>
</protein>
<proteinExistence type="predicted"/>
<name>A0AAV7JHD8_9METZ</name>
<comment type="caution">
    <text evidence="1">The sequence shown here is derived from an EMBL/GenBank/DDBJ whole genome shotgun (WGS) entry which is preliminary data.</text>
</comment>
<accession>A0AAV7JHD8</accession>
<evidence type="ECO:0000313" key="1">
    <source>
        <dbReference type="EMBL" id="KAI6648283.1"/>
    </source>
</evidence>
<organism evidence="1 2">
    <name type="scientific">Oopsacas minuta</name>
    <dbReference type="NCBI Taxonomy" id="111878"/>
    <lineage>
        <taxon>Eukaryota</taxon>
        <taxon>Metazoa</taxon>
        <taxon>Porifera</taxon>
        <taxon>Hexactinellida</taxon>
        <taxon>Hexasterophora</taxon>
        <taxon>Lyssacinosida</taxon>
        <taxon>Leucopsacidae</taxon>
        <taxon>Oopsacas</taxon>
    </lineage>
</organism>
<dbReference type="AlphaFoldDB" id="A0AAV7JHD8"/>
<sequence>MGGMAVDLRGKWKARIHTKDTEIVKRTSEHTHAPDEQAVSCCETKLGIKRKARESQDSAHHIVDESLQTASEATAAKLPKLDSLKRTIQRQRASGLAAPVQPTTLAELALPAVYQQIAKGEQFLLYDSGADDVHRFLIFGTQHNLGMLQRRKI</sequence>
<gene>
    <name evidence="1" type="ORF">LOD99_12092</name>
</gene>
<reference evidence="1 2" key="1">
    <citation type="journal article" date="2023" name="BMC Biol.">
        <title>The compact genome of the sponge Oopsacas minuta (Hexactinellida) is lacking key metazoan core genes.</title>
        <authorList>
            <person name="Santini S."/>
            <person name="Schenkelaars Q."/>
            <person name="Jourda C."/>
            <person name="Duchesne M."/>
            <person name="Belahbib H."/>
            <person name="Rocher C."/>
            <person name="Selva M."/>
            <person name="Riesgo A."/>
            <person name="Vervoort M."/>
            <person name="Leys S.P."/>
            <person name="Kodjabachian L."/>
            <person name="Le Bivic A."/>
            <person name="Borchiellini C."/>
            <person name="Claverie J.M."/>
            <person name="Renard E."/>
        </authorList>
    </citation>
    <scope>NUCLEOTIDE SEQUENCE [LARGE SCALE GENOMIC DNA]</scope>
    <source>
        <strain evidence="1">SPO-2</strain>
    </source>
</reference>